<name>A0ABV0KIK8_9CYAN</name>
<dbReference type="Gene3D" id="1.25.40.10">
    <property type="entry name" value="Tetratricopeptide repeat domain"/>
    <property type="match status" value="3"/>
</dbReference>
<dbReference type="PROSITE" id="PS50005">
    <property type="entry name" value="TPR"/>
    <property type="match status" value="2"/>
</dbReference>
<reference evidence="4 5" key="1">
    <citation type="submission" date="2022-04" db="EMBL/GenBank/DDBJ databases">
        <title>Positive selection, recombination, and allopatry shape intraspecific diversity of widespread and dominant cyanobacteria.</title>
        <authorList>
            <person name="Wei J."/>
            <person name="Shu W."/>
            <person name="Hu C."/>
        </authorList>
    </citation>
    <scope>NUCLEOTIDE SEQUENCE [LARGE SCALE GENOMIC DNA]</scope>
    <source>
        <strain evidence="4 5">AS-A4</strain>
    </source>
</reference>
<dbReference type="RefSeq" id="WP_190450074.1">
    <property type="nucleotide sequence ID" value="NZ_JAMPLM010000008.1"/>
</dbReference>
<keyword evidence="1" id="KW-0802">TPR repeat</keyword>
<evidence type="ECO:0000259" key="3">
    <source>
        <dbReference type="Pfam" id="PF12770"/>
    </source>
</evidence>
<dbReference type="PANTHER" id="PTHR10098:SF112">
    <property type="entry name" value="SLR0380 PROTEIN"/>
    <property type="match status" value="1"/>
</dbReference>
<feature type="compositionally biased region" description="Basic and acidic residues" evidence="2">
    <location>
        <begin position="302"/>
        <end position="313"/>
    </location>
</feature>
<feature type="region of interest" description="Disordered" evidence="2">
    <location>
        <begin position="301"/>
        <end position="342"/>
    </location>
</feature>
<dbReference type="Proteomes" id="UP001476950">
    <property type="component" value="Unassembled WGS sequence"/>
</dbReference>
<organism evidence="4 5">
    <name type="scientific">Stenomitos frigidus AS-A4</name>
    <dbReference type="NCBI Taxonomy" id="2933935"/>
    <lineage>
        <taxon>Bacteria</taxon>
        <taxon>Bacillati</taxon>
        <taxon>Cyanobacteriota</taxon>
        <taxon>Cyanophyceae</taxon>
        <taxon>Leptolyngbyales</taxon>
        <taxon>Leptolyngbyaceae</taxon>
        <taxon>Stenomitos</taxon>
    </lineage>
</organism>
<feature type="compositionally biased region" description="Pro residues" evidence="2">
    <location>
        <begin position="323"/>
        <end position="341"/>
    </location>
</feature>
<accession>A0ABV0KIK8</accession>
<evidence type="ECO:0000256" key="2">
    <source>
        <dbReference type="SAM" id="MobiDB-lite"/>
    </source>
</evidence>
<dbReference type="PANTHER" id="PTHR10098">
    <property type="entry name" value="RAPSYN-RELATED"/>
    <property type="match status" value="1"/>
</dbReference>
<proteinExistence type="predicted"/>
<dbReference type="InterPro" id="IPR011990">
    <property type="entry name" value="TPR-like_helical_dom_sf"/>
</dbReference>
<dbReference type="SUPFAM" id="SSF48452">
    <property type="entry name" value="TPR-like"/>
    <property type="match status" value="3"/>
</dbReference>
<feature type="repeat" description="TPR" evidence="1">
    <location>
        <begin position="180"/>
        <end position="213"/>
    </location>
</feature>
<dbReference type="SMART" id="SM00028">
    <property type="entry name" value="TPR"/>
    <property type="match status" value="3"/>
</dbReference>
<keyword evidence="5" id="KW-1185">Reference proteome</keyword>
<sequence length="964" mass="107398">MRHRLKLLRLLFFSSLLLCLWLGRGFTTARSLAHGVNDSRSGATGATEWLQHGLEHYQNGDVQGAIDHWQTALRLTTDRASSVRGTALKYLVRAEQQIGEVDRAIARLDQLIVDYQQTGNITQVGRMRTEQAQAYSSLGQQRKAIALLCRDLTDQNADSSCSSDSALAIARRQSDATGEVAAVGTLGNVHRLRGEYERALQYLQTALKLATQMQSQSHQFAALNGLGNTYVSLAKRDDRRRYYAQQSADEPMAQALAQTASRYNREAIEFFEASLTIARDQNNAVNELRSLLNLIVPLQRSGKREEAEGRRQSVETITKQPLGNPPSPLPPLPSPPFPPSPNTALQRAQTLLAQLPASREKVYAAIRLSTLTQQVLGQGDWDRDPATHCLATDVPTSAVTLLQQAIAIAQQIGDSQSEAFALGRLGHVYECRQNYEQALTLTQQAQFAAANYDSRYLWEWQTGRILQLQQKTGAAIAAYDLAVKTLQTIRGDLASASRDFQFDFRDTVEPVYRELTALYLEQATKRQTLTQQKNKDLGEVKPEFASAKPIASALETIDRLRLAELQNYLGEDCTLEANATPVTVVDQKTAVFSSIMLGDRVAVVLTLPAPNHQFHSQVQWLPVNTQTLKTTVNQLRRQLETRSDLAKTYEVTSRQMYDWLIAPFAQDLQAARIETLVFIQDGILRSLPMAALYDGKQFLVEQYALASTLSLTLINPSRIDRHSLRVLGFGLTQPSVVEGPTFFPPLSYVKGEIDSIQAALPDSKGLFDEAFNLDRLQQELTQNVYPIVHLATHGKFGMDARDTFLVTGGKREERREERGERGESMSNERSGRNQSFDSQLVPQNYNETLTMNALYQMLRTMRQGTMLELLTLTACETAVGSDREALGIAGISLQAGARSTVASLWQVDDRATAQLITHFYQSLKQGMSRAKALQAAQKSWLQQQPSDRRHPGYWAALILVGSWL</sequence>
<protein>
    <submittedName>
        <fullName evidence="4">CHAT domain-containing protein</fullName>
    </submittedName>
</protein>
<gene>
    <name evidence="4" type="ORF">NDI38_11290</name>
</gene>
<dbReference type="EMBL" id="JAMPLM010000008">
    <property type="protein sequence ID" value="MEP1059020.1"/>
    <property type="molecule type" value="Genomic_DNA"/>
</dbReference>
<evidence type="ECO:0000256" key="1">
    <source>
        <dbReference type="PROSITE-ProRule" id="PRU00339"/>
    </source>
</evidence>
<dbReference type="InterPro" id="IPR024983">
    <property type="entry name" value="CHAT_dom"/>
</dbReference>
<evidence type="ECO:0000313" key="4">
    <source>
        <dbReference type="EMBL" id="MEP1059020.1"/>
    </source>
</evidence>
<feature type="domain" description="CHAT" evidence="3">
    <location>
        <begin position="652"/>
        <end position="962"/>
    </location>
</feature>
<evidence type="ECO:0000313" key="5">
    <source>
        <dbReference type="Proteomes" id="UP001476950"/>
    </source>
</evidence>
<dbReference type="InterPro" id="IPR019734">
    <property type="entry name" value="TPR_rpt"/>
</dbReference>
<dbReference type="Pfam" id="PF13176">
    <property type="entry name" value="TPR_7"/>
    <property type="match status" value="1"/>
</dbReference>
<feature type="compositionally biased region" description="Basic and acidic residues" evidence="2">
    <location>
        <begin position="809"/>
        <end position="823"/>
    </location>
</feature>
<feature type="repeat" description="TPR" evidence="1">
    <location>
        <begin position="46"/>
        <end position="79"/>
    </location>
</feature>
<comment type="caution">
    <text evidence="4">The sequence shown here is derived from an EMBL/GenBank/DDBJ whole genome shotgun (WGS) entry which is preliminary data.</text>
</comment>
<feature type="region of interest" description="Disordered" evidence="2">
    <location>
        <begin position="807"/>
        <end position="841"/>
    </location>
</feature>
<dbReference type="Pfam" id="PF12770">
    <property type="entry name" value="CHAT"/>
    <property type="match status" value="1"/>
</dbReference>